<gene>
    <name evidence="2" type="ORF">DC346_07785</name>
</gene>
<organism evidence="2 3">
    <name type="scientific">Acinetobacter junii</name>
    <dbReference type="NCBI Taxonomy" id="40215"/>
    <lineage>
        <taxon>Bacteria</taxon>
        <taxon>Pseudomonadati</taxon>
        <taxon>Pseudomonadota</taxon>
        <taxon>Gammaproteobacteria</taxon>
        <taxon>Moraxellales</taxon>
        <taxon>Moraxellaceae</taxon>
        <taxon>Acinetobacter</taxon>
    </lineage>
</organism>
<sequence>MMQTKICAMMFSLIIYPTTCLALSKQSHTLAAVNHPNGYDAPEGSIAILKRKKNICTISITLYGETGKIIYLWHFNASGLKQAQRTEYNYTDGGLAMLPENQGQFLEYVHSNQKLNPHAQEVQSEFKKVRGFFPNQLVSCI</sequence>
<dbReference type="Proteomes" id="UP000253688">
    <property type="component" value="Unassembled WGS sequence"/>
</dbReference>
<comment type="caution">
    <text evidence="2">The sequence shown here is derived from an EMBL/GenBank/DDBJ whole genome shotgun (WGS) entry which is preliminary data.</text>
</comment>
<dbReference type="AlphaFoldDB" id="A0A350EBU0"/>
<proteinExistence type="predicted"/>
<name>A0A350EBU0_ACIJU</name>
<keyword evidence="1" id="KW-0732">Signal</keyword>
<protein>
    <submittedName>
        <fullName evidence="2">Uncharacterized protein</fullName>
    </submittedName>
</protein>
<feature type="chain" id="PRO_5030064082" evidence="1">
    <location>
        <begin position="23"/>
        <end position="141"/>
    </location>
</feature>
<evidence type="ECO:0000256" key="1">
    <source>
        <dbReference type="SAM" id="SignalP"/>
    </source>
</evidence>
<dbReference type="EMBL" id="QEWH01000037">
    <property type="protein sequence ID" value="RBA48197.1"/>
    <property type="molecule type" value="Genomic_DNA"/>
</dbReference>
<dbReference type="RefSeq" id="WP_005403281.1">
    <property type="nucleotide sequence ID" value="NZ_BKLE01000096.1"/>
</dbReference>
<reference evidence="2 3" key="1">
    <citation type="submission" date="2018-04" db="EMBL/GenBank/DDBJ databases">
        <title>Acinetobacter junii Genome sequencing and assembly.</title>
        <authorList>
            <person name="Su J."/>
            <person name="Rensing C."/>
            <person name="Mazhar H.S."/>
        </authorList>
    </citation>
    <scope>NUCLEOTIDE SEQUENCE [LARGE SCALE GENOMIC DNA]</scope>
    <source>
        <strain evidence="2 3">SC22</strain>
    </source>
</reference>
<feature type="signal peptide" evidence="1">
    <location>
        <begin position="1"/>
        <end position="22"/>
    </location>
</feature>
<evidence type="ECO:0000313" key="3">
    <source>
        <dbReference type="Proteomes" id="UP000253688"/>
    </source>
</evidence>
<accession>A0A350EBU0</accession>
<evidence type="ECO:0000313" key="2">
    <source>
        <dbReference type="EMBL" id="RBA48197.1"/>
    </source>
</evidence>